<proteinExistence type="predicted"/>
<dbReference type="InterPro" id="IPR025850">
    <property type="entry name" value="SUKH-3"/>
</dbReference>
<comment type="caution">
    <text evidence="1">The sequence shown here is derived from an EMBL/GenBank/DDBJ whole genome shotgun (WGS) entry which is preliminary data.</text>
</comment>
<dbReference type="EMBL" id="BONF01000004">
    <property type="protein sequence ID" value="GIF79061.1"/>
    <property type="molecule type" value="Genomic_DNA"/>
</dbReference>
<name>A0A8J3NH99_9ACTN</name>
<dbReference type="Pfam" id="PF14431">
    <property type="entry name" value="YwqJ-deaminase"/>
    <property type="match status" value="1"/>
</dbReference>
<evidence type="ECO:0000313" key="2">
    <source>
        <dbReference type="Proteomes" id="UP000601223"/>
    </source>
</evidence>
<dbReference type="Pfam" id="PF14433">
    <property type="entry name" value="SUKH-3"/>
    <property type="match status" value="1"/>
</dbReference>
<dbReference type="InterPro" id="IPR025968">
    <property type="entry name" value="YwqJ_deaminase"/>
</dbReference>
<reference evidence="1 2" key="1">
    <citation type="submission" date="2021-01" db="EMBL/GenBank/DDBJ databases">
        <title>Whole genome shotgun sequence of Catellatospora bangladeshensis NBRC 107357.</title>
        <authorList>
            <person name="Komaki H."/>
            <person name="Tamura T."/>
        </authorList>
    </citation>
    <scope>NUCLEOTIDE SEQUENCE [LARGE SCALE GENOMIC DNA]</scope>
    <source>
        <strain evidence="1 2">NBRC 107357</strain>
    </source>
</reference>
<organism evidence="1 2">
    <name type="scientific">Catellatospora bangladeshensis</name>
    <dbReference type="NCBI Taxonomy" id="310355"/>
    <lineage>
        <taxon>Bacteria</taxon>
        <taxon>Bacillati</taxon>
        <taxon>Actinomycetota</taxon>
        <taxon>Actinomycetes</taxon>
        <taxon>Micromonosporales</taxon>
        <taxon>Micromonosporaceae</taxon>
        <taxon>Catellatospora</taxon>
    </lineage>
</organism>
<keyword evidence="2" id="KW-1185">Reference proteome</keyword>
<dbReference type="Proteomes" id="UP000601223">
    <property type="component" value="Unassembled WGS sequence"/>
</dbReference>
<gene>
    <name evidence="1" type="ORF">Cba03nite_04100</name>
</gene>
<sequence>MISQERLEEIVRHWAVTETLRRGYPCEPRLTEFEAGWVVWAPAPSGGPVPEPGSGETVIIDRETGELTVVPGLPPQVAMSRYAGGEHRVTAGATQFGGMPTVPPMPPVPPSFDGTVTPPSFGDQPLPPPPVSPVSPFGPPPVEPAELARRAEALAAELDRLGGGAALPQVAAALEVGGQVFTALGHTGDTEPDHHPAVRQALSALATGNRNRGAHRHPELLALSRALYALADGAARPDLVAQLLAGATLRLTLLREGADPAAATPAASCHTCGTVLVSLGMRGELPRDLETPEQPPTPPADAAATRVITAEAVAATVAAPGLRHRLPVLPFVVDLLAPYAPFYPVLQSRPGAAQRAESFTIDVWVRERTADTLGDAAARVGAQLYPVGGEPAGYHSIIAVDEHRRVFAVDHAGVWFLGADLPAAVQTLLTGGPTPRVRADGTW</sequence>
<dbReference type="AlphaFoldDB" id="A0A8J3NH99"/>
<evidence type="ECO:0000313" key="1">
    <source>
        <dbReference type="EMBL" id="GIF79061.1"/>
    </source>
</evidence>
<protein>
    <submittedName>
        <fullName evidence="1">Uncharacterized protein</fullName>
    </submittedName>
</protein>
<dbReference type="RefSeq" id="WP_203741045.1">
    <property type="nucleotide sequence ID" value="NZ_BONF01000004.1"/>
</dbReference>
<accession>A0A8J3NH99</accession>